<evidence type="ECO:0000313" key="4">
    <source>
        <dbReference type="EMBL" id="PKA65955.1"/>
    </source>
</evidence>
<protein>
    <submittedName>
        <fullName evidence="4">Plastid division protein PDV2</fullName>
    </submittedName>
</protein>
<name>A0A2I0BDS8_9ASPA</name>
<organism evidence="4 5">
    <name type="scientific">Apostasia shenzhenica</name>
    <dbReference type="NCBI Taxonomy" id="1088818"/>
    <lineage>
        <taxon>Eukaryota</taxon>
        <taxon>Viridiplantae</taxon>
        <taxon>Streptophyta</taxon>
        <taxon>Embryophyta</taxon>
        <taxon>Tracheophyta</taxon>
        <taxon>Spermatophyta</taxon>
        <taxon>Magnoliopsida</taxon>
        <taxon>Liliopsida</taxon>
        <taxon>Asparagales</taxon>
        <taxon>Orchidaceae</taxon>
        <taxon>Apostasioideae</taxon>
        <taxon>Apostasia</taxon>
    </lineage>
</organism>
<dbReference type="InterPro" id="IPR038939">
    <property type="entry name" value="PDV1/PDV2"/>
</dbReference>
<feature type="coiled-coil region" evidence="1">
    <location>
        <begin position="46"/>
        <end position="73"/>
    </location>
</feature>
<dbReference type="STRING" id="1088818.A0A2I0BDS8"/>
<gene>
    <name evidence="4" type="primary">PDV2</name>
    <name evidence="4" type="ORF">AXF42_Ash010364</name>
</gene>
<feature type="compositionally biased region" description="Acidic residues" evidence="2">
    <location>
        <begin position="33"/>
        <end position="42"/>
    </location>
</feature>
<keyword evidence="1" id="KW-0175">Coiled coil</keyword>
<evidence type="ECO:0000313" key="5">
    <source>
        <dbReference type="Proteomes" id="UP000236161"/>
    </source>
</evidence>
<accession>A0A2I0BDS8</accession>
<sequence>MDEDEKIGLVLARASELHSKISDAIERGGGEGDGPEGGEEDEEECLFGIRDALESLEKQLASLQALHQQQRYEREAALAQIDRSRRKLLSKLKECKGDELEVIHEAAAFASETAEHDDSFLLPPYPTHLPDLFVLNDLYPTSQSSLKSKPSENCKHMNQSQNKPRGMRLVLGLAAKSAIAFVGIVSVLNLAGLGPEIRKKKFKLNLLGLLPKPAKEKEQPMQCPPGKVLLIEDGKARCIVKERIEIPFGADAGNPNIPIGFG</sequence>
<feature type="region of interest" description="Disordered" evidence="2">
    <location>
        <begin position="22"/>
        <end position="42"/>
    </location>
</feature>
<keyword evidence="3" id="KW-0812">Transmembrane</keyword>
<evidence type="ECO:0000256" key="1">
    <source>
        <dbReference type="SAM" id="Coils"/>
    </source>
</evidence>
<dbReference type="PANTHER" id="PTHR33600">
    <property type="entry name" value="PLASTID DIVISION PROTEIN PDV2"/>
    <property type="match status" value="1"/>
</dbReference>
<dbReference type="OrthoDB" id="436496at2759"/>
<dbReference type="EMBL" id="KZ451888">
    <property type="protein sequence ID" value="PKA65955.1"/>
    <property type="molecule type" value="Genomic_DNA"/>
</dbReference>
<reference evidence="4 5" key="1">
    <citation type="journal article" date="2017" name="Nature">
        <title>The Apostasia genome and the evolution of orchids.</title>
        <authorList>
            <person name="Zhang G.Q."/>
            <person name="Liu K.W."/>
            <person name="Li Z."/>
            <person name="Lohaus R."/>
            <person name="Hsiao Y.Y."/>
            <person name="Niu S.C."/>
            <person name="Wang J.Y."/>
            <person name="Lin Y.C."/>
            <person name="Xu Q."/>
            <person name="Chen L.J."/>
            <person name="Yoshida K."/>
            <person name="Fujiwara S."/>
            <person name="Wang Z.W."/>
            <person name="Zhang Y.Q."/>
            <person name="Mitsuda N."/>
            <person name="Wang M."/>
            <person name="Liu G.H."/>
            <person name="Pecoraro L."/>
            <person name="Huang H.X."/>
            <person name="Xiao X.J."/>
            <person name="Lin M."/>
            <person name="Wu X.Y."/>
            <person name="Wu W.L."/>
            <person name="Chen Y.Y."/>
            <person name="Chang S.B."/>
            <person name="Sakamoto S."/>
            <person name="Ohme-Takagi M."/>
            <person name="Yagi M."/>
            <person name="Zeng S.J."/>
            <person name="Shen C.Y."/>
            <person name="Yeh C.M."/>
            <person name="Luo Y.B."/>
            <person name="Tsai W.C."/>
            <person name="Van de Peer Y."/>
            <person name="Liu Z.J."/>
        </authorList>
    </citation>
    <scope>NUCLEOTIDE SEQUENCE [LARGE SCALE GENOMIC DNA]</scope>
    <source>
        <strain evidence="5">cv. Shenzhen</strain>
        <tissue evidence="4">Stem</tissue>
    </source>
</reference>
<dbReference type="AlphaFoldDB" id="A0A2I0BDS8"/>
<keyword evidence="3" id="KW-1133">Transmembrane helix</keyword>
<evidence type="ECO:0000256" key="2">
    <source>
        <dbReference type="SAM" id="MobiDB-lite"/>
    </source>
</evidence>
<dbReference type="Proteomes" id="UP000236161">
    <property type="component" value="Unassembled WGS sequence"/>
</dbReference>
<dbReference type="PANTHER" id="PTHR33600:SF3">
    <property type="entry name" value="PLASTID DIVISION PROTEIN PDV2"/>
    <property type="match status" value="1"/>
</dbReference>
<dbReference type="GO" id="GO:0010020">
    <property type="term" value="P:chloroplast fission"/>
    <property type="evidence" value="ECO:0007669"/>
    <property type="project" value="InterPro"/>
</dbReference>
<evidence type="ECO:0000256" key="3">
    <source>
        <dbReference type="SAM" id="Phobius"/>
    </source>
</evidence>
<feature type="transmembrane region" description="Helical" evidence="3">
    <location>
        <begin position="169"/>
        <end position="193"/>
    </location>
</feature>
<proteinExistence type="predicted"/>
<keyword evidence="3" id="KW-0472">Membrane</keyword>
<keyword evidence="5" id="KW-1185">Reference proteome</keyword>